<feature type="transmembrane region" description="Helical" evidence="8">
    <location>
        <begin position="92"/>
        <end position="114"/>
    </location>
</feature>
<dbReference type="Pfam" id="PF00893">
    <property type="entry name" value="Multi_Drug_Res"/>
    <property type="match status" value="1"/>
</dbReference>
<keyword evidence="10" id="KW-1185">Reference proteome</keyword>
<sequence>MLLCRRFLVVPWGGGAGRRCCYGRSVVGSAVVRGGAASRWALLAGAVLSEVTGSLSLKAALDSPGWYALVAVGYLASFVFLSAVLRAGMALGVAYGIWGATGVALTAAFGAVLFDEPLTATMTAGIALIIGGVLLVELGARPAPEPEGRA</sequence>
<feature type="transmembrane region" description="Helical" evidence="8">
    <location>
        <begin position="120"/>
        <end position="140"/>
    </location>
</feature>
<keyword evidence="2" id="KW-0813">Transport</keyword>
<evidence type="ECO:0000256" key="4">
    <source>
        <dbReference type="ARBA" id="ARBA00022692"/>
    </source>
</evidence>
<proteinExistence type="inferred from homology"/>
<comment type="similarity">
    <text evidence="7">Belongs to the drug/metabolite transporter (DMT) superfamily. Small multidrug resistance (SMR) (TC 2.A.7.1) family.</text>
</comment>
<keyword evidence="3" id="KW-1003">Cell membrane</keyword>
<evidence type="ECO:0000313" key="9">
    <source>
        <dbReference type="EMBL" id="NHC12318.1"/>
    </source>
</evidence>
<keyword evidence="4 7" id="KW-0812">Transmembrane</keyword>
<dbReference type="Gene3D" id="1.10.3730.20">
    <property type="match status" value="1"/>
</dbReference>
<dbReference type="PANTHER" id="PTHR30561:SF1">
    <property type="entry name" value="MULTIDRUG TRANSPORTER EMRE"/>
    <property type="match status" value="1"/>
</dbReference>
<evidence type="ECO:0000256" key="6">
    <source>
        <dbReference type="ARBA" id="ARBA00023136"/>
    </source>
</evidence>
<keyword evidence="5 8" id="KW-1133">Transmembrane helix</keyword>
<feature type="transmembrane region" description="Helical" evidence="8">
    <location>
        <begin position="65"/>
        <end position="85"/>
    </location>
</feature>
<evidence type="ECO:0000313" key="10">
    <source>
        <dbReference type="Proteomes" id="UP000800981"/>
    </source>
</evidence>
<gene>
    <name evidence="9" type="ORF">G9H71_00795</name>
</gene>
<dbReference type="InterPro" id="IPR037185">
    <property type="entry name" value="EmrE-like"/>
</dbReference>
<dbReference type="SUPFAM" id="SSF103481">
    <property type="entry name" value="Multidrug resistance efflux transporter EmrE"/>
    <property type="match status" value="1"/>
</dbReference>
<evidence type="ECO:0000256" key="8">
    <source>
        <dbReference type="SAM" id="Phobius"/>
    </source>
</evidence>
<evidence type="ECO:0000256" key="2">
    <source>
        <dbReference type="ARBA" id="ARBA00022448"/>
    </source>
</evidence>
<protein>
    <submittedName>
        <fullName evidence="9">Multidrug efflux SMR transporter</fullName>
    </submittedName>
</protein>
<dbReference type="Proteomes" id="UP000800981">
    <property type="component" value="Unassembled WGS sequence"/>
</dbReference>
<reference evidence="9 10" key="1">
    <citation type="submission" date="2020-03" db="EMBL/GenBank/DDBJ databases">
        <title>Two novel Motilibacter sp.</title>
        <authorList>
            <person name="Liu S."/>
        </authorList>
    </citation>
    <scope>NUCLEOTIDE SEQUENCE [LARGE SCALE GENOMIC DNA]</scope>
    <source>
        <strain evidence="9 10">E257</strain>
    </source>
</reference>
<dbReference type="PANTHER" id="PTHR30561">
    <property type="entry name" value="SMR FAMILY PROTON-DEPENDENT DRUG EFFLUX TRANSPORTER SUGE"/>
    <property type="match status" value="1"/>
</dbReference>
<comment type="caution">
    <text evidence="9">The sequence shown here is derived from an EMBL/GenBank/DDBJ whole genome shotgun (WGS) entry which is preliminary data.</text>
</comment>
<evidence type="ECO:0000256" key="5">
    <source>
        <dbReference type="ARBA" id="ARBA00022989"/>
    </source>
</evidence>
<organism evidence="9 10">
    <name type="scientific">Motilibacter deserti</name>
    <dbReference type="NCBI Taxonomy" id="2714956"/>
    <lineage>
        <taxon>Bacteria</taxon>
        <taxon>Bacillati</taxon>
        <taxon>Actinomycetota</taxon>
        <taxon>Actinomycetes</taxon>
        <taxon>Motilibacterales</taxon>
        <taxon>Motilibacteraceae</taxon>
        <taxon>Motilibacter</taxon>
    </lineage>
</organism>
<evidence type="ECO:0000256" key="3">
    <source>
        <dbReference type="ARBA" id="ARBA00022475"/>
    </source>
</evidence>
<dbReference type="EMBL" id="JAANNP010000001">
    <property type="protein sequence ID" value="NHC12318.1"/>
    <property type="molecule type" value="Genomic_DNA"/>
</dbReference>
<dbReference type="InterPro" id="IPR000390">
    <property type="entry name" value="Small_drug/metabolite_transptr"/>
</dbReference>
<evidence type="ECO:0000256" key="7">
    <source>
        <dbReference type="RuleBase" id="RU003942"/>
    </source>
</evidence>
<dbReference type="InterPro" id="IPR045324">
    <property type="entry name" value="Small_multidrug_res"/>
</dbReference>
<keyword evidence="6 8" id="KW-0472">Membrane</keyword>
<name>A0ABX0GSJ8_9ACTN</name>
<comment type="subcellular location">
    <subcellularLocation>
        <location evidence="1 7">Cell membrane</location>
        <topology evidence="1 7">Multi-pass membrane protein</topology>
    </subcellularLocation>
</comment>
<accession>A0ABX0GSJ8</accession>
<evidence type="ECO:0000256" key="1">
    <source>
        <dbReference type="ARBA" id="ARBA00004651"/>
    </source>
</evidence>